<evidence type="ECO:0000259" key="5">
    <source>
        <dbReference type="PROSITE" id="PS51186"/>
    </source>
</evidence>
<keyword evidence="3 4" id="KW-0012">Acyltransferase</keyword>
<dbReference type="PANTHER" id="PTHR43877">
    <property type="entry name" value="AMINOALKYLPHOSPHONATE N-ACETYLTRANSFERASE-RELATED-RELATED"/>
    <property type="match status" value="1"/>
</dbReference>
<protein>
    <recommendedName>
        <fullName evidence="4">Mycothiol acetyltransferase</fullName>
        <shortName evidence="4">MSH acetyltransferase</shortName>
        <ecNumber evidence="4">2.3.1.189</ecNumber>
    </recommendedName>
    <alternativeName>
        <fullName evidence="4">Mycothiol synthase</fullName>
    </alternativeName>
</protein>
<dbReference type="EC" id="2.3.1.189" evidence="4"/>
<keyword evidence="1 4" id="KW-0808">Transferase</keyword>
<dbReference type="Pfam" id="PF00583">
    <property type="entry name" value="Acetyltransf_1"/>
    <property type="match status" value="2"/>
</dbReference>
<feature type="binding site" evidence="4">
    <location>
        <begin position="263"/>
        <end position="269"/>
    </location>
    <ligand>
        <name>acetyl-CoA</name>
        <dbReference type="ChEBI" id="CHEBI:57288"/>
        <label>2</label>
    </ligand>
</feature>
<feature type="binding site" evidence="4">
    <location>
        <position position="238"/>
    </location>
    <ligand>
        <name>1D-myo-inositol 2-(L-cysteinylamino)-2-deoxy-alpha-D-glucopyranoside</name>
        <dbReference type="ChEBI" id="CHEBI:58887"/>
    </ligand>
</feature>
<feature type="binding site" evidence="4">
    <location>
        <begin position="89"/>
        <end position="91"/>
    </location>
    <ligand>
        <name>acetyl-CoA</name>
        <dbReference type="ChEBI" id="CHEBI:57288"/>
        <label>1</label>
    </ligand>
</feature>
<feature type="binding site" evidence="4">
    <location>
        <begin position="256"/>
        <end position="258"/>
    </location>
    <ligand>
        <name>acetyl-CoA</name>
        <dbReference type="ChEBI" id="CHEBI:57288"/>
        <label>2</label>
    </ligand>
</feature>
<evidence type="ECO:0000256" key="1">
    <source>
        <dbReference type="ARBA" id="ARBA00022679"/>
    </source>
</evidence>
<evidence type="ECO:0000256" key="2">
    <source>
        <dbReference type="ARBA" id="ARBA00022737"/>
    </source>
</evidence>
<dbReference type="SUPFAM" id="SSF55729">
    <property type="entry name" value="Acyl-CoA N-acyltransferases (Nat)"/>
    <property type="match status" value="1"/>
</dbReference>
<comment type="catalytic activity">
    <reaction evidence="4">
        <text>1D-myo-inositol 2-(L-cysteinylamino)-2-deoxy-alpha-D-glucopyranoside + acetyl-CoA = mycothiol + CoA + H(+)</text>
        <dbReference type="Rhea" id="RHEA:26172"/>
        <dbReference type="ChEBI" id="CHEBI:15378"/>
        <dbReference type="ChEBI" id="CHEBI:16768"/>
        <dbReference type="ChEBI" id="CHEBI:57287"/>
        <dbReference type="ChEBI" id="CHEBI:57288"/>
        <dbReference type="ChEBI" id="CHEBI:58887"/>
        <dbReference type="EC" id="2.3.1.189"/>
    </reaction>
</comment>
<feature type="binding site" evidence="4">
    <location>
        <position position="44"/>
    </location>
    <ligand>
        <name>1D-myo-inositol 2-(L-cysteinylamino)-2-deoxy-alpha-D-glucopyranoside</name>
        <dbReference type="ChEBI" id="CHEBI:58887"/>
    </ligand>
</feature>
<feature type="binding site" evidence="4">
    <location>
        <position position="290"/>
    </location>
    <ligand>
        <name>1D-myo-inositol 2-(L-cysteinylamino)-2-deoxy-alpha-D-glucopyranoside</name>
        <dbReference type="ChEBI" id="CHEBI:58887"/>
    </ligand>
</feature>
<dbReference type="RefSeq" id="WP_377343928.1">
    <property type="nucleotide sequence ID" value="NZ_JBHLUE010000034.1"/>
</dbReference>
<dbReference type="InterPro" id="IPR050832">
    <property type="entry name" value="Bact_Acetyltransf"/>
</dbReference>
<dbReference type="Gene3D" id="3.40.630.30">
    <property type="match status" value="1"/>
</dbReference>
<feature type="binding site" evidence="4">
    <location>
        <position position="197"/>
    </location>
    <ligand>
        <name>1D-myo-inositol 2-(L-cysteinylamino)-2-deoxy-alpha-D-glucopyranoside</name>
        <dbReference type="ChEBI" id="CHEBI:58887"/>
    </ligand>
</feature>
<dbReference type="HAMAP" id="MF_01698">
    <property type="entry name" value="MshD"/>
    <property type="match status" value="1"/>
</dbReference>
<organism evidence="6 7">
    <name type="scientific">Plantactinospora siamensis</name>
    <dbReference type="NCBI Taxonomy" id="555372"/>
    <lineage>
        <taxon>Bacteria</taxon>
        <taxon>Bacillati</taxon>
        <taxon>Actinomycetota</taxon>
        <taxon>Actinomycetes</taxon>
        <taxon>Micromonosporales</taxon>
        <taxon>Micromonosporaceae</taxon>
        <taxon>Plantactinospora</taxon>
    </lineage>
</organism>
<comment type="caution">
    <text evidence="6">The sequence shown here is derived from an EMBL/GenBank/DDBJ whole genome shotgun (WGS) entry which is preliminary data.</text>
</comment>
<comment type="caution">
    <text evidence="4">Lacks conserved residue(s) required for the propagation of feature annotation.</text>
</comment>
<name>A0ABV6P603_9ACTN</name>
<evidence type="ECO:0000256" key="4">
    <source>
        <dbReference type="HAMAP-Rule" id="MF_01698"/>
    </source>
</evidence>
<feature type="binding site" evidence="4">
    <location>
        <begin position="295"/>
        <end position="300"/>
    </location>
    <ligand>
        <name>acetyl-CoA</name>
        <dbReference type="ChEBI" id="CHEBI:57288"/>
        <label>2</label>
    </ligand>
</feature>
<proteinExistence type="inferred from homology"/>
<comment type="similarity">
    <text evidence="4">Belongs to the acetyltransferase family. MshD subfamily.</text>
</comment>
<accession>A0ABV6P603</accession>
<keyword evidence="2 4" id="KW-0677">Repeat</keyword>
<dbReference type="InterPro" id="IPR017813">
    <property type="entry name" value="Mycothiol_AcTrfase"/>
</dbReference>
<dbReference type="NCBIfam" id="TIGR03448">
    <property type="entry name" value="mycothiol_MshD"/>
    <property type="match status" value="1"/>
</dbReference>
<gene>
    <name evidence="4 6" type="primary">mshD</name>
    <name evidence="6" type="ORF">ACFFHU_30375</name>
</gene>
<evidence type="ECO:0000313" key="7">
    <source>
        <dbReference type="Proteomes" id="UP001589894"/>
    </source>
</evidence>
<dbReference type="InterPro" id="IPR016181">
    <property type="entry name" value="Acyl_CoA_acyltransferase"/>
</dbReference>
<dbReference type="PIRSF" id="PIRSF021524">
    <property type="entry name" value="MSH_acetyltransferase"/>
    <property type="match status" value="1"/>
</dbReference>
<dbReference type="InterPro" id="IPR000182">
    <property type="entry name" value="GNAT_dom"/>
</dbReference>
<evidence type="ECO:0000313" key="6">
    <source>
        <dbReference type="EMBL" id="MFC0568430.1"/>
    </source>
</evidence>
<dbReference type="Proteomes" id="UP001589894">
    <property type="component" value="Unassembled WGS sequence"/>
</dbReference>
<comment type="subunit">
    <text evidence="4">Monomer.</text>
</comment>
<feature type="domain" description="N-acetyltransferase" evidence="5">
    <location>
        <begin position="170"/>
        <end position="322"/>
    </location>
</feature>
<dbReference type="EMBL" id="JBHLUE010000034">
    <property type="protein sequence ID" value="MFC0568430.1"/>
    <property type="molecule type" value="Genomic_DNA"/>
</dbReference>
<dbReference type="CDD" id="cd04301">
    <property type="entry name" value="NAT_SF"/>
    <property type="match status" value="2"/>
</dbReference>
<sequence length="322" mass="34400">MIRAASGDDIRLARTARLGPEDLPPVLALAAAAGVSDGADPLSEQTLLRLRHGGPATLNHLVARTATGSVAGYAQLDLAAGRDAAVAELVVHPAERRRGIGRALLSAALGTVRADAADRSAASLDVWAHGDHPSAAALGLDLGFARERVLWQLRRPLTGELAAPSLPDGVTLRPFVPGADDAAWLAVNARAFADHPEQGRWAMADLRERMAEPWFDPEGFLLAVAEDDGRLLGFHWTKVHPPAVDRTEPLGEVYVLGVDPGTHGRGLGRALTLAGLWHLRSRGLRRVMLYVDESNPAAMRLYARLGFGRWTAHATYRLGLDG</sequence>
<dbReference type="GO" id="GO:0035447">
    <property type="term" value="F:mycothiol synthase activity"/>
    <property type="evidence" value="ECO:0007669"/>
    <property type="project" value="UniProtKB-EC"/>
</dbReference>
<feature type="domain" description="N-acetyltransferase" evidence="5">
    <location>
        <begin position="8"/>
        <end position="173"/>
    </location>
</feature>
<keyword evidence="7" id="KW-1185">Reference proteome</keyword>
<evidence type="ECO:0000256" key="3">
    <source>
        <dbReference type="ARBA" id="ARBA00023315"/>
    </source>
</evidence>
<reference evidence="6 7" key="1">
    <citation type="submission" date="2024-09" db="EMBL/GenBank/DDBJ databases">
        <authorList>
            <person name="Sun Q."/>
            <person name="Mori K."/>
        </authorList>
    </citation>
    <scope>NUCLEOTIDE SEQUENCE [LARGE SCALE GENOMIC DNA]</scope>
    <source>
        <strain evidence="6 7">TBRC 2205</strain>
    </source>
</reference>
<comment type="function">
    <text evidence="4">Catalyzes the transfer of acetyl from acetyl-CoA to desacetylmycothiol (Cys-GlcN-Ins) to form mycothiol.</text>
</comment>
<dbReference type="PROSITE" id="PS51186">
    <property type="entry name" value="GNAT"/>
    <property type="match status" value="2"/>
</dbReference>
<feature type="binding site" evidence="4">
    <location>
        <position position="252"/>
    </location>
    <ligand>
        <name>1D-myo-inositol 2-(L-cysteinylamino)-2-deoxy-alpha-D-glucopyranoside</name>
        <dbReference type="ChEBI" id="CHEBI:58887"/>
    </ligand>
</feature>